<dbReference type="InterPro" id="IPR000595">
    <property type="entry name" value="cNMP-bd_dom"/>
</dbReference>
<evidence type="ECO:0000313" key="4">
    <source>
        <dbReference type="EMBL" id="KAG7387453.1"/>
    </source>
</evidence>
<dbReference type="OrthoDB" id="421226at2759"/>
<dbReference type="PANTHER" id="PTHR45638:SF11">
    <property type="entry name" value="CYCLIC NUCLEOTIDE-GATED CATION CHANNEL SUBUNIT A"/>
    <property type="match status" value="1"/>
</dbReference>
<organism evidence="4 5">
    <name type="scientific">Phytophthora pseudosyringae</name>
    <dbReference type="NCBI Taxonomy" id="221518"/>
    <lineage>
        <taxon>Eukaryota</taxon>
        <taxon>Sar</taxon>
        <taxon>Stramenopiles</taxon>
        <taxon>Oomycota</taxon>
        <taxon>Peronosporomycetes</taxon>
        <taxon>Peronosporales</taxon>
        <taxon>Peronosporaceae</taxon>
        <taxon>Phytophthora</taxon>
    </lineage>
</organism>
<dbReference type="PROSITE" id="PS50042">
    <property type="entry name" value="CNMP_BINDING_3"/>
    <property type="match status" value="1"/>
</dbReference>
<dbReference type="GO" id="GO:0044877">
    <property type="term" value="F:protein-containing complex binding"/>
    <property type="evidence" value="ECO:0007669"/>
    <property type="project" value="TreeGrafter"/>
</dbReference>
<dbReference type="PROSITE" id="PS00888">
    <property type="entry name" value="CNMP_BINDING_1"/>
    <property type="match status" value="1"/>
</dbReference>
<dbReference type="InterPro" id="IPR018488">
    <property type="entry name" value="cNMP-bd_CS"/>
</dbReference>
<comment type="caution">
    <text evidence="4">The sequence shown here is derived from an EMBL/GenBank/DDBJ whole genome shotgun (WGS) entry which is preliminary data.</text>
</comment>
<evidence type="ECO:0000259" key="3">
    <source>
        <dbReference type="PROSITE" id="PS50042"/>
    </source>
</evidence>
<evidence type="ECO:0000313" key="5">
    <source>
        <dbReference type="Proteomes" id="UP000694044"/>
    </source>
</evidence>
<protein>
    <recommendedName>
        <fullName evidence="3">Cyclic nucleotide-binding domain-containing protein</fullName>
    </recommendedName>
</protein>
<dbReference type="GO" id="GO:0005221">
    <property type="term" value="F:intracellularly cyclic nucleotide-activated monoatomic cation channel activity"/>
    <property type="evidence" value="ECO:0007669"/>
    <property type="project" value="InterPro"/>
</dbReference>
<sequence>MELVPIVVNIRSQISLKLHCSQVSDSFPSCWVVVTTSIRTRVLHCLKFQHTYLKGLDIYATFSDLSSNLRVQLVMDLHGDTLQNLCIAPFLNKINGLAVRLKSELYIPRDTIIVEGDLGHKLYLVKGGMTINLPLQATSLVKIRDYVYIEATGILCFAKRCPCRDDFPQTKPLPNKTRGGLSIFGIFRQIDHNVIDNYASGTMSRGGEIMRFVMIPGGCRG</sequence>
<reference evidence="4" key="1">
    <citation type="submission" date="2021-02" db="EMBL/GenBank/DDBJ databases">
        <authorList>
            <person name="Palmer J.M."/>
        </authorList>
    </citation>
    <scope>NUCLEOTIDE SEQUENCE</scope>
    <source>
        <strain evidence="4">SCRP734</strain>
    </source>
</reference>
<dbReference type="Proteomes" id="UP000694044">
    <property type="component" value="Unassembled WGS sequence"/>
</dbReference>
<keyword evidence="5" id="KW-1185">Reference proteome</keyword>
<gene>
    <name evidence="4" type="ORF">PHYPSEUDO_014101</name>
</gene>
<keyword evidence="2" id="KW-0406">Ion transport</keyword>
<evidence type="ECO:0000256" key="2">
    <source>
        <dbReference type="ARBA" id="ARBA00023065"/>
    </source>
</evidence>
<name>A0A8T1W5M8_9STRA</name>
<dbReference type="InterPro" id="IPR050866">
    <property type="entry name" value="CNG_cation_channel"/>
</dbReference>
<dbReference type="EMBL" id="JAGDFM010000078">
    <property type="protein sequence ID" value="KAG7387453.1"/>
    <property type="molecule type" value="Genomic_DNA"/>
</dbReference>
<accession>A0A8T1W5M8</accession>
<dbReference type="AlphaFoldDB" id="A0A8T1W5M8"/>
<proteinExistence type="predicted"/>
<dbReference type="PANTHER" id="PTHR45638">
    <property type="entry name" value="CYCLIC NUCLEOTIDE-GATED CATION CHANNEL SUBUNIT A"/>
    <property type="match status" value="1"/>
</dbReference>
<keyword evidence="1" id="KW-0813">Transport</keyword>
<feature type="domain" description="Cyclic nucleotide-binding" evidence="3">
    <location>
        <begin position="97"/>
        <end position="128"/>
    </location>
</feature>
<evidence type="ECO:0000256" key="1">
    <source>
        <dbReference type="ARBA" id="ARBA00022448"/>
    </source>
</evidence>